<evidence type="ECO:0000256" key="2">
    <source>
        <dbReference type="ARBA" id="ARBA00022553"/>
    </source>
</evidence>
<comment type="catalytic activity">
    <reaction evidence="8">
        <text>L-tyrosyl-[protein] + ATP = O-phospho-L-tyrosyl-[protein] + ADP + H(+)</text>
        <dbReference type="Rhea" id="RHEA:10596"/>
        <dbReference type="Rhea" id="RHEA-COMP:10136"/>
        <dbReference type="Rhea" id="RHEA-COMP:20101"/>
        <dbReference type="ChEBI" id="CHEBI:15378"/>
        <dbReference type="ChEBI" id="CHEBI:30616"/>
        <dbReference type="ChEBI" id="CHEBI:46858"/>
        <dbReference type="ChEBI" id="CHEBI:61978"/>
        <dbReference type="ChEBI" id="CHEBI:456216"/>
        <dbReference type="EC" id="2.7.10.1"/>
    </reaction>
</comment>
<feature type="domain" description="FERM" evidence="11">
    <location>
        <begin position="2"/>
        <end position="313"/>
    </location>
</feature>
<proteinExistence type="predicted"/>
<dbReference type="PROSITE" id="PS50057">
    <property type="entry name" value="FERM_3"/>
    <property type="match status" value="1"/>
</dbReference>
<dbReference type="InterPro" id="IPR035963">
    <property type="entry name" value="FERM_2"/>
</dbReference>
<evidence type="ECO:0000256" key="4">
    <source>
        <dbReference type="ARBA" id="ARBA00022741"/>
    </source>
</evidence>
<dbReference type="InterPro" id="IPR001245">
    <property type="entry name" value="Ser-Thr/Tyr_kinase_cat_dom"/>
</dbReference>
<dbReference type="SUPFAM" id="SSF56112">
    <property type="entry name" value="Protein kinase-like (PK-like)"/>
    <property type="match status" value="1"/>
</dbReference>
<evidence type="ECO:0000256" key="6">
    <source>
        <dbReference type="ARBA" id="ARBA00022840"/>
    </source>
</evidence>
<dbReference type="Gene3D" id="2.30.29.30">
    <property type="entry name" value="Pleckstrin-homology domain (PH domain)/Phosphotyrosine-binding domain (PTB)"/>
    <property type="match status" value="1"/>
</dbReference>
<dbReference type="InterPro" id="IPR000719">
    <property type="entry name" value="Prot_kinase_dom"/>
</dbReference>
<dbReference type="InterPro" id="IPR050122">
    <property type="entry name" value="RTK"/>
</dbReference>
<dbReference type="EMBL" id="GEEE01002343">
    <property type="protein sequence ID" value="JAP60882.1"/>
    <property type="molecule type" value="Transcribed_RNA"/>
</dbReference>
<dbReference type="GO" id="GO:0004714">
    <property type="term" value="F:transmembrane receptor protein tyrosine kinase activity"/>
    <property type="evidence" value="ECO:0007669"/>
    <property type="project" value="UniProtKB-EC"/>
</dbReference>
<dbReference type="InterPro" id="IPR049385">
    <property type="entry name" value="FAK1-like_FERM_C"/>
</dbReference>
<dbReference type="PANTHER" id="PTHR24416:SF600">
    <property type="entry name" value="PDGF- AND VEGF-RECEPTOR RELATED, ISOFORM J"/>
    <property type="match status" value="1"/>
</dbReference>
<sequence>MSELDIATISTQLGYVKIKCSPELTVEELTRLAVQKISLTSSSSRYGLEITENASNIVGRRFLCPHLTWSEVCETVRNNTVLLSVRFFPTKFEDSVRRDRSALFYLYDQVIQQYKNVWEENRDFQMCFEIGCLMLKMFIGDKITESSLEAVEKSQDLSAFFPQFVLQHQKEKYLKRAILNHAPTLQYHSKEECILEILNRLLLLIQFDNDAYTCFLGAGLGIPVRVLLGPRSQVRISIGNTKEIRLLTFFMSIEKVVVSEISSREGRRYQVKLILANDPEAGQPIIFTFDSRTVADTVAHTVEGYCRLARPEAKQPDRPLLIWGCPFRPLRNCPFSESGTAGKMTADGEPTLVRSQITLERVLGEGQFGDVYKGAYRPAGPNSSVLPVAVKACKVGLSADDKKRCLEEADLHGKLCHPHIIKLYGACKDEPVWLVLEFAGEGELRHHLIERQDRIPLAILVTYCHQLASALAYIEAMRIIHRDVAARNVLVANETCVKLADFGMARQLGELDYYVAEPGRKVPIKWMAPESLQSRIFSSASDVWMFGVCMWEILSFGLKPFSNLTNAEAVEHVANGERLSRPAICIPILYRLMLECWLKDPVLRPTFASLQPKLREILSEVKRISLEKAAGLSAPSTESTSDRYKEPGVTCLILSLFIPQLKSTVKSRDNIFRGF</sequence>
<dbReference type="PROSITE" id="PS00109">
    <property type="entry name" value="PROTEIN_KINASE_TYR"/>
    <property type="match status" value="1"/>
</dbReference>
<dbReference type="SUPFAM" id="SSF47031">
    <property type="entry name" value="Second domain of FERM"/>
    <property type="match status" value="1"/>
</dbReference>
<dbReference type="InterPro" id="IPR011009">
    <property type="entry name" value="Kinase-like_dom_sf"/>
</dbReference>
<dbReference type="Gene3D" id="1.10.510.10">
    <property type="entry name" value="Transferase(Phosphotransferase) domain 1"/>
    <property type="match status" value="1"/>
</dbReference>
<feature type="domain" description="Protein kinase" evidence="10">
    <location>
        <begin position="357"/>
        <end position="614"/>
    </location>
</feature>
<dbReference type="InterPro" id="IPR014352">
    <property type="entry name" value="FERM/acyl-CoA-bd_prot_sf"/>
</dbReference>
<organism evidence="12">
    <name type="scientific">Schistocephalus solidus</name>
    <name type="common">Tapeworm</name>
    <dbReference type="NCBI Taxonomy" id="70667"/>
    <lineage>
        <taxon>Eukaryota</taxon>
        <taxon>Metazoa</taxon>
        <taxon>Spiralia</taxon>
        <taxon>Lophotrochozoa</taxon>
        <taxon>Platyhelminthes</taxon>
        <taxon>Cestoda</taxon>
        <taxon>Eucestoda</taxon>
        <taxon>Diphyllobothriidea</taxon>
        <taxon>Diphyllobothriidae</taxon>
        <taxon>Schistocephalus</taxon>
    </lineage>
</organism>
<evidence type="ECO:0000256" key="7">
    <source>
        <dbReference type="ARBA" id="ARBA00023137"/>
    </source>
</evidence>
<dbReference type="InterPro" id="IPR011993">
    <property type="entry name" value="PH-like_dom_sf"/>
</dbReference>
<dbReference type="PANTHER" id="PTHR24416">
    <property type="entry name" value="TYROSINE-PROTEIN KINASE RECEPTOR"/>
    <property type="match status" value="1"/>
</dbReference>
<evidence type="ECO:0000259" key="11">
    <source>
        <dbReference type="PROSITE" id="PS50057"/>
    </source>
</evidence>
<name>A0A0V0J5K1_SCHSO</name>
<dbReference type="CDD" id="cd14473">
    <property type="entry name" value="FERM_B-lobe"/>
    <property type="match status" value="1"/>
</dbReference>
<dbReference type="InterPro" id="IPR017441">
    <property type="entry name" value="Protein_kinase_ATP_BS"/>
</dbReference>
<dbReference type="InterPro" id="IPR000299">
    <property type="entry name" value="FERM_domain"/>
</dbReference>
<dbReference type="FunFam" id="1.10.510.10:FF:000027">
    <property type="entry name" value="Receptor protein-tyrosine kinase"/>
    <property type="match status" value="1"/>
</dbReference>
<dbReference type="PROSITE" id="PS00107">
    <property type="entry name" value="PROTEIN_KINASE_ATP"/>
    <property type="match status" value="1"/>
</dbReference>
<dbReference type="Pfam" id="PF00373">
    <property type="entry name" value="FERM_M"/>
    <property type="match status" value="1"/>
</dbReference>
<dbReference type="GO" id="GO:0008284">
    <property type="term" value="P:positive regulation of cell population proliferation"/>
    <property type="evidence" value="ECO:0007669"/>
    <property type="project" value="UniProtKB-ARBA"/>
</dbReference>
<dbReference type="GO" id="GO:0007169">
    <property type="term" value="P:cell surface receptor protein tyrosine kinase signaling pathway"/>
    <property type="evidence" value="ECO:0007669"/>
    <property type="project" value="TreeGrafter"/>
</dbReference>
<gene>
    <name evidence="12" type="primary">FAK1</name>
    <name evidence="12" type="ORF">TR125117</name>
</gene>
<dbReference type="InterPro" id="IPR019748">
    <property type="entry name" value="FERM_central"/>
</dbReference>
<keyword evidence="3" id="KW-0808">Transferase</keyword>
<keyword evidence="7" id="KW-0829">Tyrosine-protein kinase</keyword>
<feature type="binding site" evidence="9">
    <location>
        <position position="391"/>
    </location>
    <ligand>
        <name>ATP</name>
        <dbReference type="ChEBI" id="CHEBI:30616"/>
    </ligand>
</feature>
<dbReference type="Gene3D" id="3.30.200.20">
    <property type="entry name" value="Phosphorylase Kinase, domain 1"/>
    <property type="match status" value="1"/>
</dbReference>
<evidence type="ECO:0000313" key="12">
    <source>
        <dbReference type="EMBL" id="JAP60882.1"/>
    </source>
</evidence>
<dbReference type="GO" id="GO:0005524">
    <property type="term" value="F:ATP binding"/>
    <property type="evidence" value="ECO:0007669"/>
    <property type="project" value="UniProtKB-UniRule"/>
</dbReference>
<evidence type="ECO:0000256" key="5">
    <source>
        <dbReference type="ARBA" id="ARBA00022777"/>
    </source>
</evidence>
<reference evidence="12" key="1">
    <citation type="submission" date="2016-01" db="EMBL/GenBank/DDBJ databases">
        <title>Reference transcriptome for the parasite Schistocephalus solidus: insights into the molecular evolution of parasitism.</title>
        <authorList>
            <person name="Hebert F.O."/>
            <person name="Grambauer S."/>
            <person name="Barber I."/>
            <person name="Landry C.R."/>
            <person name="Aubin-Horth N."/>
        </authorList>
    </citation>
    <scope>NUCLEOTIDE SEQUENCE</scope>
</reference>
<dbReference type="GO" id="GO:0043235">
    <property type="term" value="C:receptor complex"/>
    <property type="evidence" value="ECO:0007669"/>
    <property type="project" value="TreeGrafter"/>
</dbReference>
<dbReference type="InterPro" id="IPR008266">
    <property type="entry name" value="Tyr_kinase_AS"/>
</dbReference>
<dbReference type="PRINTS" id="PR00109">
    <property type="entry name" value="TYRKINASE"/>
</dbReference>
<protein>
    <submittedName>
        <fullName evidence="12">Focal adhesion kinase 1</fullName>
    </submittedName>
</protein>
<keyword evidence="5 12" id="KW-0418">Kinase</keyword>
<dbReference type="AlphaFoldDB" id="A0A0V0J5K1"/>
<evidence type="ECO:0000256" key="3">
    <source>
        <dbReference type="ARBA" id="ARBA00022679"/>
    </source>
</evidence>
<evidence type="ECO:0000259" key="10">
    <source>
        <dbReference type="PROSITE" id="PS50011"/>
    </source>
</evidence>
<comment type="subcellular location">
    <subcellularLocation>
        <location evidence="1">Membrane</location>
        <topology evidence="1">Single-pass membrane protein</topology>
    </subcellularLocation>
</comment>
<dbReference type="SMART" id="SM00219">
    <property type="entry name" value="TyrKc"/>
    <property type="match status" value="1"/>
</dbReference>
<dbReference type="PROSITE" id="PS50011">
    <property type="entry name" value="PROTEIN_KINASE_DOM"/>
    <property type="match status" value="1"/>
</dbReference>
<keyword evidence="4 9" id="KW-0547">Nucleotide-binding</keyword>
<dbReference type="SMART" id="SM00295">
    <property type="entry name" value="B41"/>
    <property type="match status" value="1"/>
</dbReference>
<keyword evidence="6 9" id="KW-0067">ATP-binding</keyword>
<dbReference type="Gene3D" id="1.20.80.10">
    <property type="match status" value="1"/>
</dbReference>
<dbReference type="Pfam" id="PF07714">
    <property type="entry name" value="PK_Tyr_Ser-Thr"/>
    <property type="match status" value="1"/>
</dbReference>
<dbReference type="InterPro" id="IPR019749">
    <property type="entry name" value="Band_41_domain"/>
</dbReference>
<evidence type="ECO:0000256" key="9">
    <source>
        <dbReference type="PROSITE-ProRule" id="PRU10141"/>
    </source>
</evidence>
<evidence type="ECO:0000256" key="1">
    <source>
        <dbReference type="ARBA" id="ARBA00004167"/>
    </source>
</evidence>
<dbReference type="InterPro" id="IPR020635">
    <property type="entry name" value="Tyr_kinase_cat_dom"/>
</dbReference>
<accession>A0A0V0J5K1</accession>
<keyword evidence="2" id="KW-0597">Phosphoprotein</keyword>
<dbReference type="SUPFAM" id="SSF50729">
    <property type="entry name" value="PH domain-like"/>
    <property type="match status" value="1"/>
</dbReference>
<dbReference type="Pfam" id="PF21477">
    <property type="entry name" value="FERM_C_FAK1"/>
    <property type="match status" value="1"/>
</dbReference>
<evidence type="ECO:0000256" key="8">
    <source>
        <dbReference type="ARBA" id="ARBA00051243"/>
    </source>
</evidence>
<dbReference type="GO" id="GO:0005886">
    <property type="term" value="C:plasma membrane"/>
    <property type="evidence" value="ECO:0007669"/>
    <property type="project" value="TreeGrafter"/>
</dbReference>